<dbReference type="InterPro" id="IPR011008">
    <property type="entry name" value="Dimeric_a/b-barrel"/>
</dbReference>
<dbReference type="RefSeq" id="WP_116572283.1">
    <property type="nucleotide sequence ID" value="NZ_QDGZ01000004.1"/>
</dbReference>
<accession>A0A2T8FAX4</accession>
<sequence>MFARSTTIMGNPEAIDPGIAYVRDEVMPSLLTIEGCVGLSMLVDRDSGQCIVTTSWQSEEAMRSSDLHLRPMRERAGELLGGQPQVEEWEIAVMHRDHRSSEGSCCRVVWMRANQTDMHRGIDIYRMSLLPRIESMPGFCSASLMVNRELQRACATTTFDTREAMEAARDEAWAIREEGVRDAGVDVLDVAEYELCLAHLRVPELV</sequence>
<gene>
    <name evidence="1" type="ORF">DDE18_10880</name>
</gene>
<reference evidence="1 2" key="1">
    <citation type="submission" date="2018-04" db="EMBL/GenBank/DDBJ databases">
        <title>Genome of Nocardioides gansuensis WSJ-1.</title>
        <authorList>
            <person name="Wu S."/>
            <person name="Wang G."/>
        </authorList>
    </citation>
    <scope>NUCLEOTIDE SEQUENCE [LARGE SCALE GENOMIC DNA]</scope>
    <source>
        <strain evidence="1 2">WSJ-1</strain>
    </source>
</reference>
<evidence type="ECO:0008006" key="3">
    <source>
        <dbReference type="Google" id="ProtNLM"/>
    </source>
</evidence>
<dbReference type="Proteomes" id="UP000246018">
    <property type="component" value="Unassembled WGS sequence"/>
</dbReference>
<dbReference type="OrthoDB" id="5182530at2"/>
<dbReference type="AlphaFoldDB" id="A0A2T8FAX4"/>
<proteinExistence type="predicted"/>
<comment type="caution">
    <text evidence="1">The sequence shown here is derived from an EMBL/GenBank/DDBJ whole genome shotgun (WGS) entry which is preliminary data.</text>
</comment>
<organism evidence="1 2">
    <name type="scientific">Nocardioides gansuensis</name>
    <dbReference type="NCBI Taxonomy" id="2138300"/>
    <lineage>
        <taxon>Bacteria</taxon>
        <taxon>Bacillati</taxon>
        <taxon>Actinomycetota</taxon>
        <taxon>Actinomycetes</taxon>
        <taxon>Propionibacteriales</taxon>
        <taxon>Nocardioidaceae</taxon>
        <taxon>Nocardioides</taxon>
    </lineage>
</organism>
<keyword evidence="2" id="KW-1185">Reference proteome</keyword>
<dbReference type="EMBL" id="QDGZ01000004">
    <property type="protein sequence ID" value="PVG82852.1"/>
    <property type="molecule type" value="Genomic_DNA"/>
</dbReference>
<evidence type="ECO:0000313" key="1">
    <source>
        <dbReference type="EMBL" id="PVG82852.1"/>
    </source>
</evidence>
<protein>
    <recommendedName>
        <fullName evidence="3">ABM domain-containing protein</fullName>
    </recommendedName>
</protein>
<evidence type="ECO:0000313" key="2">
    <source>
        <dbReference type="Proteomes" id="UP000246018"/>
    </source>
</evidence>
<dbReference type="SUPFAM" id="SSF54909">
    <property type="entry name" value="Dimeric alpha+beta barrel"/>
    <property type="match status" value="1"/>
</dbReference>
<name>A0A2T8FAX4_9ACTN</name>